<proteinExistence type="predicted"/>
<evidence type="ECO:0000313" key="2">
    <source>
        <dbReference type="Proteomes" id="UP000250275"/>
    </source>
</evidence>
<protein>
    <submittedName>
        <fullName evidence="1">Uncharacterized protein</fullName>
    </submittedName>
</protein>
<accession>A0A310S7Z4</accession>
<reference evidence="1 2" key="1">
    <citation type="submission" date="2015-07" db="EMBL/GenBank/DDBJ databases">
        <title>The genome of Eufriesea mexicana.</title>
        <authorList>
            <person name="Pan H."/>
            <person name="Kapheim K."/>
        </authorList>
    </citation>
    <scope>NUCLEOTIDE SEQUENCE [LARGE SCALE GENOMIC DNA]</scope>
    <source>
        <strain evidence="1">0111107269</strain>
        <tissue evidence="1">Whole body</tissue>
    </source>
</reference>
<dbReference type="AlphaFoldDB" id="A0A310S7Z4"/>
<keyword evidence="2" id="KW-1185">Reference proteome</keyword>
<gene>
    <name evidence="1" type="ORF">WN48_08341</name>
</gene>
<sequence length="123" mass="13461">LILNFLFSQEVVAEGVCKCAVFPTQISKSIIERSIPCNVTCDAEGEEKCQQLCVALAESAREQAPQMICEKLGTHVENLKVAVYAKVCDAIIWKFTGLEATDPICCHEGKSIACEQPVPMIEN</sequence>
<name>A0A310S7Z4_9HYME</name>
<dbReference type="Proteomes" id="UP000250275">
    <property type="component" value="Unassembled WGS sequence"/>
</dbReference>
<dbReference type="EMBL" id="KQ765174">
    <property type="protein sequence ID" value="OAD54112.1"/>
    <property type="molecule type" value="Genomic_DNA"/>
</dbReference>
<organism evidence="1 2">
    <name type="scientific">Eufriesea mexicana</name>
    <dbReference type="NCBI Taxonomy" id="516756"/>
    <lineage>
        <taxon>Eukaryota</taxon>
        <taxon>Metazoa</taxon>
        <taxon>Ecdysozoa</taxon>
        <taxon>Arthropoda</taxon>
        <taxon>Hexapoda</taxon>
        <taxon>Insecta</taxon>
        <taxon>Pterygota</taxon>
        <taxon>Neoptera</taxon>
        <taxon>Endopterygota</taxon>
        <taxon>Hymenoptera</taxon>
        <taxon>Apocrita</taxon>
        <taxon>Aculeata</taxon>
        <taxon>Apoidea</taxon>
        <taxon>Anthophila</taxon>
        <taxon>Apidae</taxon>
        <taxon>Eufriesea</taxon>
    </lineage>
</organism>
<dbReference type="OrthoDB" id="7643562at2759"/>
<feature type="non-terminal residue" evidence="1">
    <location>
        <position position="1"/>
    </location>
</feature>
<evidence type="ECO:0000313" key="1">
    <source>
        <dbReference type="EMBL" id="OAD54112.1"/>
    </source>
</evidence>